<accession>A0A4S8MH71</accession>
<evidence type="ECO:0000313" key="4">
    <source>
        <dbReference type="Proteomes" id="UP000297245"/>
    </source>
</evidence>
<dbReference type="InterPro" id="IPR046496">
    <property type="entry name" value="DUF6589"/>
</dbReference>
<keyword evidence="4" id="KW-1185">Reference proteome</keyword>
<evidence type="ECO:0000256" key="1">
    <source>
        <dbReference type="SAM" id="MobiDB-lite"/>
    </source>
</evidence>
<dbReference type="AlphaFoldDB" id="A0A4S8MH71"/>
<protein>
    <recommendedName>
        <fullName evidence="2">DUF6589 domain-containing protein</fullName>
    </recommendedName>
</protein>
<evidence type="ECO:0000259" key="2">
    <source>
        <dbReference type="Pfam" id="PF20231"/>
    </source>
</evidence>
<feature type="domain" description="DUF6589" evidence="2">
    <location>
        <begin position="367"/>
        <end position="764"/>
    </location>
</feature>
<name>A0A4S8MH71_DENBC</name>
<proteinExistence type="predicted"/>
<dbReference type="Proteomes" id="UP000297245">
    <property type="component" value="Unassembled WGS sequence"/>
</dbReference>
<dbReference type="OrthoDB" id="3203379at2759"/>
<dbReference type="EMBL" id="ML179081">
    <property type="protein sequence ID" value="THV02025.1"/>
    <property type="molecule type" value="Genomic_DNA"/>
</dbReference>
<evidence type="ECO:0000313" key="3">
    <source>
        <dbReference type="EMBL" id="THV02025.1"/>
    </source>
</evidence>
<feature type="region of interest" description="Disordered" evidence="1">
    <location>
        <begin position="19"/>
        <end position="41"/>
    </location>
</feature>
<organism evidence="3 4">
    <name type="scientific">Dendrothele bispora (strain CBS 962.96)</name>
    <dbReference type="NCBI Taxonomy" id="1314807"/>
    <lineage>
        <taxon>Eukaryota</taxon>
        <taxon>Fungi</taxon>
        <taxon>Dikarya</taxon>
        <taxon>Basidiomycota</taxon>
        <taxon>Agaricomycotina</taxon>
        <taxon>Agaricomycetes</taxon>
        <taxon>Agaricomycetidae</taxon>
        <taxon>Agaricales</taxon>
        <taxon>Agaricales incertae sedis</taxon>
        <taxon>Dendrothele</taxon>
    </lineage>
</organism>
<sequence length="835" mass="95692">MIFADENLYEYEDPYIYPHDEPDDCGNPPSDTEDDPDPVPVNNTRQLKTQCWQKGESRLQAVLAVLSCMTSHNLNLPLFLEALFYGDRDCHSDRRCIYARTSLTASDEFSTLLKVWYKPPRRPDQKKGKRPTGGTHAMEEFALKCVSDRIDADLQKSVPLFLSSPEDFSEESLLNTDLTKLRLQVQSTNHSLWTLLQRAAYTESQQLRNKHKNPDMVSVNTVLMMIAQIQYTRSSRRARLQKLWAIYLKSCGLSARAFDALHTLGIVMSHKWTANALHQLSDRAIELVRNLILVRAWNMQHDNLNVARRAFSQRLHNQSHFISATAGTVWVHPEHVKLSPDINRIYQKFLRENRSTLFDIEPLVVGDPVQDQQINLVYVNIVLQVLLQRPEFQDYYKEHCNDPALSPPEPVCQLSGGEENVVRGFILRTIDQEEASYDGTMKVIEAFLRELELSSPEETVKTGLERLIPWLGDQLTVDRIRGMWRYRHEDDNSFERLDFIIPIFGWFHLIMAFAKSLHDQYLGTSSTAGGLRHAFDLLNRKGLITPSIKGPFWHHLDEAIHHISEAHFLASWLAITESKNISDLTSFSPSMLKTFAQELVRCQASRGAVEKERNDPVLSQMIMWNVDVLPYLDLRQAIKSGDVGRMENLLPTLALRFNGGNNSNYFGEVIGLLQGLKQEWPEEIRNYIRRWCWIFTRTGKSDSWLAFDLGQEENICDIKYTYKSSGPGATIDYIGDISPAIPTMRNVQRHVESQFKTSSRGAKHGVPDKTKDVELLLSNYTTNALHLSRPGRKGYGDHKAKDIMTAGAANIENKINAWFEKRTLSRSEQEDFGDR</sequence>
<gene>
    <name evidence="3" type="ORF">K435DRAFT_654164</name>
</gene>
<dbReference type="Pfam" id="PF20231">
    <property type="entry name" value="DUF6589"/>
    <property type="match status" value="1"/>
</dbReference>
<reference evidence="3 4" key="1">
    <citation type="journal article" date="2019" name="Nat. Ecol. Evol.">
        <title>Megaphylogeny resolves global patterns of mushroom evolution.</title>
        <authorList>
            <person name="Varga T."/>
            <person name="Krizsan K."/>
            <person name="Foldi C."/>
            <person name="Dima B."/>
            <person name="Sanchez-Garcia M."/>
            <person name="Sanchez-Ramirez S."/>
            <person name="Szollosi G.J."/>
            <person name="Szarkandi J.G."/>
            <person name="Papp V."/>
            <person name="Albert L."/>
            <person name="Andreopoulos W."/>
            <person name="Angelini C."/>
            <person name="Antonin V."/>
            <person name="Barry K.W."/>
            <person name="Bougher N.L."/>
            <person name="Buchanan P."/>
            <person name="Buyck B."/>
            <person name="Bense V."/>
            <person name="Catcheside P."/>
            <person name="Chovatia M."/>
            <person name="Cooper J."/>
            <person name="Damon W."/>
            <person name="Desjardin D."/>
            <person name="Finy P."/>
            <person name="Geml J."/>
            <person name="Haridas S."/>
            <person name="Hughes K."/>
            <person name="Justo A."/>
            <person name="Karasinski D."/>
            <person name="Kautmanova I."/>
            <person name="Kiss B."/>
            <person name="Kocsube S."/>
            <person name="Kotiranta H."/>
            <person name="LaButti K.M."/>
            <person name="Lechner B.E."/>
            <person name="Liimatainen K."/>
            <person name="Lipzen A."/>
            <person name="Lukacs Z."/>
            <person name="Mihaltcheva S."/>
            <person name="Morgado L.N."/>
            <person name="Niskanen T."/>
            <person name="Noordeloos M.E."/>
            <person name="Ohm R.A."/>
            <person name="Ortiz-Santana B."/>
            <person name="Ovrebo C."/>
            <person name="Racz N."/>
            <person name="Riley R."/>
            <person name="Savchenko A."/>
            <person name="Shiryaev A."/>
            <person name="Soop K."/>
            <person name="Spirin V."/>
            <person name="Szebenyi C."/>
            <person name="Tomsovsky M."/>
            <person name="Tulloss R.E."/>
            <person name="Uehling J."/>
            <person name="Grigoriev I.V."/>
            <person name="Vagvolgyi C."/>
            <person name="Papp T."/>
            <person name="Martin F.M."/>
            <person name="Miettinen O."/>
            <person name="Hibbett D.S."/>
            <person name="Nagy L.G."/>
        </authorList>
    </citation>
    <scope>NUCLEOTIDE SEQUENCE [LARGE SCALE GENOMIC DNA]</scope>
    <source>
        <strain evidence="3 4">CBS 962.96</strain>
    </source>
</reference>